<reference evidence="14 15" key="1">
    <citation type="submission" date="2021-06" db="EMBL/GenBank/DDBJ databases">
        <title>Caerostris extrusa draft genome.</title>
        <authorList>
            <person name="Kono N."/>
            <person name="Arakawa K."/>
        </authorList>
    </citation>
    <scope>NUCLEOTIDE SEQUENCE [LARGE SCALE GENOMIC DNA]</scope>
</reference>
<keyword evidence="7" id="KW-0915">Sodium</keyword>
<sequence length="214" mass="24986">MTVLDTSKDPHIVNRSSILHEPVVTLTFDLSQEDQFIPGQKSGMYFLCPLAFHDRQPLRDGNVHESWKALQNTHRHVKKSRGIQTRSPSLAWKFPFTNLLRCRLFLPPTQQHSLISWWPKLINLSILDRFSPHRKKLLKVEIYLKNSDIIVFRHRPQYLYIEAFSYVGGFIGIWLGISLVQLTDFVETLVRILRNSCAARKAEKLKTETNKYMA</sequence>
<evidence type="ECO:0000256" key="10">
    <source>
        <dbReference type="ARBA" id="ARBA00023201"/>
    </source>
</evidence>
<name>A0AAV4XDM0_CAEEX</name>
<evidence type="ECO:0000256" key="3">
    <source>
        <dbReference type="ARBA" id="ARBA00022448"/>
    </source>
</evidence>
<protein>
    <submittedName>
        <fullName evidence="14">Uncharacterized protein</fullName>
    </submittedName>
</protein>
<dbReference type="Gene3D" id="1.10.287.770">
    <property type="entry name" value="YojJ-like"/>
    <property type="match status" value="1"/>
</dbReference>
<keyword evidence="5 12" id="KW-0812">Transmembrane</keyword>
<comment type="caution">
    <text evidence="14">The sequence shown here is derived from an EMBL/GenBank/DDBJ whole genome shotgun (WGS) entry which is preliminary data.</text>
</comment>
<evidence type="ECO:0000256" key="6">
    <source>
        <dbReference type="ARBA" id="ARBA00022989"/>
    </source>
</evidence>
<evidence type="ECO:0000256" key="13">
    <source>
        <dbReference type="SAM" id="Phobius"/>
    </source>
</evidence>
<evidence type="ECO:0000256" key="8">
    <source>
        <dbReference type="ARBA" id="ARBA00023065"/>
    </source>
</evidence>
<evidence type="ECO:0000256" key="12">
    <source>
        <dbReference type="RuleBase" id="RU000679"/>
    </source>
</evidence>
<keyword evidence="3 12" id="KW-0813">Transport</keyword>
<dbReference type="Pfam" id="PF00858">
    <property type="entry name" value="ASC"/>
    <property type="match status" value="1"/>
</dbReference>
<comment type="similarity">
    <text evidence="2 12">Belongs to the amiloride-sensitive sodium channel (TC 1.A.6) family.</text>
</comment>
<dbReference type="GO" id="GO:0005272">
    <property type="term" value="F:sodium channel activity"/>
    <property type="evidence" value="ECO:0007669"/>
    <property type="project" value="UniProtKB-KW"/>
</dbReference>
<evidence type="ECO:0000256" key="7">
    <source>
        <dbReference type="ARBA" id="ARBA00023053"/>
    </source>
</evidence>
<evidence type="ECO:0000256" key="1">
    <source>
        <dbReference type="ARBA" id="ARBA00004141"/>
    </source>
</evidence>
<keyword evidence="8 12" id="KW-0406">Ion transport</keyword>
<keyword evidence="6 13" id="KW-1133">Transmembrane helix</keyword>
<dbReference type="EMBL" id="BPLR01017495">
    <property type="protein sequence ID" value="GIY92084.1"/>
    <property type="molecule type" value="Genomic_DNA"/>
</dbReference>
<feature type="transmembrane region" description="Helical" evidence="13">
    <location>
        <begin position="158"/>
        <end position="177"/>
    </location>
</feature>
<evidence type="ECO:0000256" key="5">
    <source>
        <dbReference type="ARBA" id="ARBA00022692"/>
    </source>
</evidence>
<dbReference type="AlphaFoldDB" id="A0AAV4XDM0"/>
<evidence type="ECO:0000256" key="9">
    <source>
        <dbReference type="ARBA" id="ARBA00023136"/>
    </source>
</evidence>
<dbReference type="Proteomes" id="UP001054945">
    <property type="component" value="Unassembled WGS sequence"/>
</dbReference>
<keyword evidence="4 12" id="KW-0894">Sodium channel</keyword>
<evidence type="ECO:0000256" key="2">
    <source>
        <dbReference type="ARBA" id="ARBA00007193"/>
    </source>
</evidence>
<dbReference type="InterPro" id="IPR001873">
    <property type="entry name" value="ENaC"/>
</dbReference>
<dbReference type="GO" id="GO:0016020">
    <property type="term" value="C:membrane"/>
    <property type="evidence" value="ECO:0007669"/>
    <property type="project" value="UniProtKB-SubCell"/>
</dbReference>
<evidence type="ECO:0000256" key="4">
    <source>
        <dbReference type="ARBA" id="ARBA00022461"/>
    </source>
</evidence>
<gene>
    <name evidence="14" type="primary">AVEN_112807_1</name>
    <name evidence="14" type="ORF">CEXT_475031</name>
</gene>
<accession>A0AAV4XDM0</accession>
<evidence type="ECO:0000256" key="11">
    <source>
        <dbReference type="ARBA" id="ARBA00023303"/>
    </source>
</evidence>
<keyword evidence="15" id="KW-1185">Reference proteome</keyword>
<keyword evidence="11 12" id="KW-0407">Ion channel</keyword>
<proteinExistence type="inferred from homology"/>
<evidence type="ECO:0000313" key="15">
    <source>
        <dbReference type="Proteomes" id="UP001054945"/>
    </source>
</evidence>
<comment type="subcellular location">
    <subcellularLocation>
        <location evidence="1">Membrane</location>
        <topology evidence="1">Multi-pass membrane protein</topology>
    </subcellularLocation>
</comment>
<keyword evidence="9 13" id="KW-0472">Membrane</keyword>
<keyword evidence="10 12" id="KW-0739">Sodium transport</keyword>
<organism evidence="14 15">
    <name type="scientific">Caerostris extrusa</name>
    <name type="common">Bark spider</name>
    <name type="synonym">Caerostris bankana</name>
    <dbReference type="NCBI Taxonomy" id="172846"/>
    <lineage>
        <taxon>Eukaryota</taxon>
        <taxon>Metazoa</taxon>
        <taxon>Ecdysozoa</taxon>
        <taxon>Arthropoda</taxon>
        <taxon>Chelicerata</taxon>
        <taxon>Arachnida</taxon>
        <taxon>Araneae</taxon>
        <taxon>Araneomorphae</taxon>
        <taxon>Entelegynae</taxon>
        <taxon>Araneoidea</taxon>
        <taxon>Araneidae</taxon>
        <taxon>Caerostris</taxon>
    </lineage>
</organism>
<evidence type="ECO:0000313" key="14">
    <source>
        <dbReference type="EMBL" id="GIY92084.1"/>
    </source>
</evidence>